<feature type="compositionally biased region" description="Basic and acidic residues" evidence="1">
    <location>
        <begin position="58"/>
        <end position="79"/>
    </location>
</feature>
<proteinExistence type="predicted"/>
<feature type="compositionally biased region" description="Basic and acidic residues" evidence="1">
    <location>
        <begin position="115"/>
        <end position="148"/>
    </location>
</feature>
<sequence>MSAAWGGGGRREFGRCCRVLVVEGSTHLHPVLAPKSVLPTQQTPYMCSGHRHQGCKTANHDEGSAQRDERETQCEHDDAMTGCGSDARQAARSQGAVQKRRVYQDVVNNMRRSQKWPEVEEKSPWCERATKPASHKRDDDEVAKDKEQLTTNDRGVYVSAQPPPEHSRLASR</sequence>
<reference evidence="2" key="1">
    <citation type="submission" date="2023-03" db="EMBL/GenBank/DDBJ databases">
        <title>Massive genome expansion in bonnet fungi (Mycena s.s.) driven by repeated elements and novel gene families across ecological guilds.</title>
        <authorList>
            <consortium name="Lawrence Berkeley National Laboratory"/>
            <person name="Harder C.B."/>
            <person name="Miyauchi S."/>
            <person name="Viragh M."/>
            <person name="Kuo A."/>
            <person name="Thoen E."/>
            <person name="Andreopoulos B."/>
            <person name="Lu D."/>
            <person name="Skrede I."/>
            <person name="Drula E."/>
            <person name="Henrissat B."/>
            <person name="Morin E."/>
            <person name="Kohler A."/>
            <person name="Barry K."/>
            <person name="LaButti K."/>
            <person name="Morin E."/>
            <person name="Salamov A."/>
            <person name="Lipzen A."/>
            <person name="Mereny Z."/>
            <person name="Hegedus B."/>
            <person name="Baldrian P."/>
            <person name="Stursova M."/>
            <person name="Weitz H."/>
            <person name="Taylor A."/>
            <person name="Grigoriev I.V."/>
            <person name="Nagy L.G."/>
            <person name="Martin F."/>
            <person name="Kauserud H."/>
        </authorList>
    </citation>
    <scope>NUCLEOTIDE SEQUENCE</scope>
    <source>
        <strain evidence="2">CBHHK200</strain>
    </source>
</reference>
<keyword evidence="3" id="KW-1185">Reference proteome</keyword>
<dbReference type="AlphaFoldDB" id="A0AAD6T3W7"/>
<evidence type="ECO:0000313" key="3">
    <source>
        <dbReference type="Proteomes" id="UP001218188"/>
    </source>
</evidence>
<gene>
    <name evidence="2" type="ORF">C8F04DRAFT_1179198</name>
</gene>
<evidence type="ECO:0000313" key="2">
    <source>
        <dbReference type="EMBL" id="KAJ7038849.1"/>
    </source>
</evidence>
<feature type="region of interest" description="Disordered" evidence="1">
    <location>
        <begin position="51"/>
        <end position="172"/>
    </location>
</feature>
<evidence type="ECO:0000256" key="1">
    <source>
        <dbReference type="SAM" id="MobiDB-lite"/>
    </source>
</evidence>
<dbReference type="EMBL" id="JARJCM010000029">
    <property type="protein sequence ID" value="KAJ7038849.1"/>
    <property type="molecule type" value="Genomic_DNA"/>
</dbReference>
<name>A0AAD6T3W7_9AGAR</name>
<comment type="caution">
    <text evidence="2">The sequence shown here is derived from an EMBL/GenBank/DDBJ whole genome shotgun (WGS) entry which is preliminary data.</text>
</comment>
<protein>
    <submittedName>
        <fullName evidence="2">Uncharacterized protein</fullName>
    </submittedName>
</protein>
<accession>A0AAD6T3W7</accession>
<organism evidence="2 3">
    <name type="scientific">Mycena alexandri</name>
    <dbReference type="NCBI Taxonomy" id="1745969"/>
    <lineage>
        <taxon>Eukaryota</taxon>
        <taxon>Fungi</taxon>
        <taxon>Dikarya</taxon>
        <taxon>Basidiomycota</taxon>
        <taxon>Agaricomycotina</taxon>
        <taxon>Agaricomycetes</taxon>
        <taxon>Agaricomycetidae</taxon>
        <taxon>Agaricales</taxon>
        <taxon>Marasmiineae</taxon>
        <taxon>Mycenaceae</taxon>
        <taxon>Mycena</taxon>
    </lineage>
</organism>
<dbReference type="Proteomes" id="UP001218188">
    <property type="component" value="Unassembled WGS sequence"/>
</dbReference>